<evidence type="ECO:0000313" key="1">
    <source>
        <dbReference type="EMBL" id="QQR30757.1"/>
    </source>
</evidence>
<dbReference type="InterPro" id="IPR012833">
    <property type="entry name" value="NrdD"/>
</dbReference>
<dbReference type="EMBL" id="CP065321">
    <property type="protein sequence ID" value="QQR30757.1"/>
    <property type="molecule type" value="Genomic_DNA"/>
</dbReference>
<organism evidence="1 2">
    <name type="scientific">Acutalibacter muris</name>
    <dbReference type="NCBI Taxonomy" id="1796620"/>
    <lineage>
        <taxon>Bacteria</taxon>
        <taxon>Bacillati</taxon>
        <taxon>Bacillota</taxon>
        <taxon>Clostridia</taxon>
        <taxon>Eubacteriales</taxon>
        <taxon>Acutalibacteraceae</taxon>
        <taxon>Acutalibacter</taxon>
    </lineage>
</organism>
<dbReference type="GO" id="GO:0008998">
    <property type="term" value="F:ribonucleoside-triphosphate reductase (thioredoxin) activity"/>
    <property type="evidence" value="ECO:0007669"/>
    <property type="project" value="InterPro"/>
</dbReference>
<reference evidence="1 2" key="1">
    <citation type="submission" date="2020-11" db="EMBL/GenBank/DDBJ databases">
        <title>Closed and high quality bacterial genomes of the OMM12 community.</title>
        <authorList>
            <person name="Marbouty M."/>
            <person name="Lamy-Besnier Q."/>
            <person name="Debarbieux L."/>
            <person name="Koszul R."/>
        </authorList>
    </citation>
    <scope>NUCLEOTIDE SEQUENCE [LARGE SCALE GENOMIC DNA]</scope>
    <source>
        <strain evidence="1 2">KB18</strain>
    </source>
</reference>
<protein>
    <submittedName>
        <fullName evidence="1">Uncharacterized protein</fullName>
    </submittedName>
</protein>
<sequence length="54" mass="6400">MKRKPKKTIGEGRDFERIRRITGYLTGTIDGWNNAKRAEEKDRVKHPIIPHKKE</sequence>
<name>A0AA92QX56_9FIRM</name>
<evidence type="ECO:0000313" key="2">
    <source>
        <dbReference type="Proteomes" id="UP000596035"/>
    </source>
</evidence>
<dbReference type="Pfam" id="PF13597">
    <property type="entry name" value="NRDD"/>
    <property type="match status" value="1"/>
</dbReference>
<dbReference type="Proteomes" id="UP000596035">
    <property type="component" value="Chromosome"/>
</dbReference>
<accession>A0AA92QX56</accession>
<proteinExistence type="predicted"/>
<gene>
    <name evidence="1" type="ORF">I5Q82_03390</name>
</gene>
<dbReference type="AlphaFoldDB" id="A0AA92QX56"/>
<dbReference type="GO" id="GO:0006260">
    <property type="term" value="P:DNA replication"/>
    <property type="evidence" value="ECO:0007669"/>
    <property type="project" value="InterPro"/>
</dbReference>